<organism evidence="1 2">
    <name type="scientific">Streblomastix strix</name>
    <dbReference type="NCBI Taxonomy" id="222440"/>
    <lineage>
        <taxon>Eukaryota</taxon>
        <taxon>Metamonada</taxon>
        <taxon>Preaxostyla</taxon>
        <taxon>Oxymonadida</taxon>
        <taxon>Streblomastigidae</taxon>
        <taxon>Streblomastix</taxon>
    </lineage>
</organism>
<sequence>MNSGAQQGFVLLLEDEGKVQQKLNQIQQIQRDVAGQAAQLSQNQSTGADVIAQGLLAIDNKIKEWEACVQDVASYEPVEWRMQPGATFPSIQSLKSPELAASFVYDAQQWINLADICILIKNIIDNSPFLRVVQSAEEGQTKGRQHSSYHVTEIRNMIEDRINLGAFIRDLGINRIIQAETLEDLEDAVYEILGKLAKRHNSSFLSERLYGMICLISLEIPNSLQKIFQRDSLMHSSDLNGLINTLKSTQDMILHWRTQMSNIFNIQMKYFAQIEASQKQAQSSREFAAGGSASQYAQSALLQISQQSQQKKTVDWVQKLLVDPLQTKGSKNDSIEQRIHLVEAVAQEFFVLINACTEIFKARKVDMQKVMGEEQTSIRKQQSRHQIQINIEGDFNQTRARIKQMQIGSDQRNNNQGLHKKNSVINLQIEEENKEVSKFNHPIDILVNGYAAFIDEIESIIFDFTQFGEEKWQILKSTLFAPAPSSNDFSNDGLDQINTGNIFDNSQMRNITSQYSQSSFIPYSYTHTALFNRFDQSICDLINRHIIVKGSGPEAVYQTLCRFGPLLGRSRIKQENTLRLDLFRKGLEDVQNYLSSLRDHTIYIPSA</sequence>
<accession>A0A5J4W794</accession>
<name>A0A5J4W794_9EUKA</name>
<evidence type="ECO:0000313" key="1">
    <source>
        <dbReference type="EMBL" id="KAA6390516.1"/>
    </source>
</evidence>
<reference evidence="1 2" key="1">
    <citation type="submission" date="2019-03" db="EMBL/GenBank/DDBJ databases">
        <title>Single cell metagenomics reveals metabolic interactions within the superorganism composed of flagellate Streblomastix strix and complex community of Bacteroidetes bacteria on its surface.</title>
        <authorList>
            <person name="Treitli S.C."/>
            <person name="Kolisko M."/>
            <person name="Husnik F."/>
            <person name="Keeling P."/>
            <person name="Hampl V."/>
        </authorList>
    </citation>
    <scope>NUCLEOTIDE SEQUENCE [LARGE SCALE GENOMIC DNA]</scope>
    <source>
        <strain evidence="1">ST1C</strain>
    </source>
</reference>
<feature type="non-terminal residue" evidence="1">
    <location>
        <position position="607"/>
    </location>
</feature>
<dbReference type="Proteomes" id="UP000324800">
    <property type="component" value="Unassembled WGS sequence"/>
</dbReference>
<gene>
    <name evidence="1" type="ORF">EZS28_013958</name>
</gene>
<evidence type="ECO:0000313" key="2">
    <source>
        <dbReference type="Proteomes" id="UP000324800"/>
    </source>
</evidence>
<proteinExistence type="predicted"/>
<comment type="caution">
    <text evidence="1">The sequence shown here is derived from an EMBL/GenBank/DDBJ whole genome shotgun (WGS) entry which is preliminary data.</text>
</comment>
<protein>
    <submittedName>
        <fullName evidence="1">Uncharacterized protein</fullName>
    </submittedName>
</protein>
<dbReference type="EMBL" id="SNRW01003193">
    <property type="protein sequence ID" value="KAA6390516.1"/>
    <property type="molecule type" value="Genomic_DNA"/>
</dbReference>
<dbReference type="AlphaFoldDB" id="A0A5J4W794"/>